<dbReference type="InterPro" id="IPR002539">
    <property type="entry name" value="MaoC-like_dom"/>
</dbReference>
<dbReference type="PANTHER" id="PTHR43437">
    <property type="entry name" value="HYDROXYACYL-THIOESTER DEHYDRATASE TYPE 2, MITOCHONDRIAL-RELATED"/>
    <property type="match status" value="1"/>
</dbReference>
<organism evidence="2 3">
    <name type="scientific">Prevotella aff. ruminicola Tc2-24</name>
    <dbReference type="NCBI Taxonomy" id="81582"/>
    <lineage>
        <taxon>Bacteria</taxon>
        <taxon>Pseudomonadati</taxon>
        <taxon>Bacteroidota</taxon>
        <taxon>Bacteroidia</taxon>
        <taxon>Bacteroidales</taxon>
        <taxon>Prevotellaceae</taxon>
        <taxon>Prevotella</taxon>
    </lineage>
</organism>
<dbReference type="EMBL" id="FOIQ01000001">
    <property type="protein sequence ID" value="SEV84554.1"/>
    <property type="molecule type" value="Genomic_DNA"/>
</dbReference>
<accession>A0A1I0M9A1</accession>
<reference evidence="2 3" key="1">
    <citation type="submission" date="2016-10" db="EMBL/GenBank/DDBJ databases">
        <authorList>
            <person name="de Groot N.N."/>
        </authorList>
    </citation>
    <scope>NUCLEOTIDE SEQUENCE [LARGE SCALE GENOMIC DNA]</scope>
    <source>
        <strain evidence="2 3">TC2-24</strain>
    </source>
</reference>
<dbReference type="Pfam" id="PF01575">
    <property type="entry name" value="MaoC_dehydratas"/>
    <property type="match status" value="1"/>
</dbReference>
<dbReference type="RefSeq" id="WP_091899512.1">
    <property type="nucleotide sequence ID" value="NZ_FOIQ01000001.1"/>
</dbReference>
<proteinExistence type="predicted"/>
<dbReference type="GO" id="GO:0006633">
    <property type="term" value="P:fatty acid biosynthetic process"/>
    <property type="evidence" value="ECO:0007669"/>
    <property type="project" value="TreeGrafter"/>
</dbReference>
<dbReference type="InterPro" id="IPR029069">
    <property type="entry name" value="HotDog_dom_sf"/>
</dbReference>
<evidence type="ECO:0000313" key="2">
    <source>
        <dbReference type="EMBL" id="SEV84554.1"/>
    </source>
</evidence>
<dbReference type="Proteomes" id="UP000199373">
    <property type="component" value="Unassembled WGS sequence"/>
</dbReference>
<keyword evidence="3" id="KW-1185">Reference proteome</keyword>
<dbReference type="AlphaFoldDB" id="A0A1I0M9A1"/>
<evidence type="ECO:0000259" key="1">
    <source>
        <dbReference type="Pfam" id="PF01575"/>
    </source>
</evidence>
<dbReference type="Gene3D" id="3.10.129.10">
    <property type="entry name" value="Hotdog Thioesterase"/>
    <property type="match status" value="1"/>
</dbReference>
<dbReference type="InterPro" id="IPR050965">
    <property type="entry name" value="UPF0336/Enoyl-CoA_hydratase"/>
</dbReference>
<sequence>MTITELAEQTTQLSHVYHVTPVVYDSFQRCSEDMNPLHTDESFAREKGFPGCVMYGNILNAFISHFVGMCLPTPHVMIQSQDISFHQPVFLNDEITLQASVDTVSEAVNIINYKLKFYKTVETGRKLVAKGHVQIGLLPH</sequence>
<gene>
    <name evidence="2" type="ORF">SAMN04487850_0421</name>
</gene>
<dbReference type="GO" id="GO:0019171">
    <property type="term" value="F:(3R)-hydroxyacyl-[acyl-carrier-protein] dehydratase activity"/>
    <property type="evidence" value="ECO:0007669"/>
    <property type="project" value="TreeGrafter"/>
</dbReference>
<protein>
    <submittedName>
        <fullName evidence="2">MaoC like domain-containing protein</fullName>
    </submittedName>
</protein>
<dbReference type="PANTHER" id="PTHR43437:SF3">
    <property type="entry name" value="HYDROXYACYL-THIOESTER DEHYDRATASE TYPE 2, MITOCHONDRIAL"/>
    <property type="match status" value="1"/>
</dbReference>
<name>A0A1I0M9A1_9BACT</name>
<evidence type="ECO:0000313" key="3">
    <source>
        <dbReference type="Proteomes" id="UP000199373"/>
    </source>
</evidence>
<feature type="domain" description="MaoC-like" evidence="1">
    <location>
        <begin position="8"/>
        <end position="106"/>
    </location>
</feature>
<dbReference type="SUPFAM" id="SSF54637">
    <property type="entry name" value="Thioesterase/thiol ester dehydrase-isomerase"/>
    <property type="match status" value="1"/>
</dbReference>